<comment type="similarity">
    <text evidence="1 5">Belongs to the 11S seed storage protein (globulins) family.</text>
</comment>
<comment type="function">
    <text evidence="5">Seed storage protein.</text>
</comment>
<comment type="subunit">
    <text evidence="5">Hexamer; each subunit is composed of an acidic and a basic chain derived from a single precursor and linked by a disulfide bond.</text>
</comment>
<feature type="domain" description="Cupin type-1" evidence="7">
    <location>
        <begin position="128"/>
        <end position="339"/>
    </location>
</feature>
<name>A0A4V6AAQ4_POPAL</name>
<dbReference type="CDD" id="cd02243">
    <property type="entry name" value="cupin_11S_legumin_C"/>
    <property type="match status" value="1"/>
</dbReference>
<organism evidence="8">
    <name type="scientific">Populus alba</name>
    <name type="common">White poplar</name>
    <dbReference type="NCBI Taxonomy" id="43335"/>
    <lineage>
        <taxon>Eukaryota</taxon>
        <taxon>Viridiplantae</taxon>
        <taxon>Streptophyta</taxon>
        <taxon>Embryophyta</taxon>
        <taxon>Tracheophyta</taxon>
        <taxon>Spermatophyta</taxon>
        <taxon>Magnoliopsida</taxon>
        <taxon>eudicotyledons</taxon>
        <taxon>Gunneridae</taxon>
        <taxon>Pentapetalae</taxon>
        <taxon>rosids</taxon>
        <taxon>fabids</taxon>
        <taxon>Malpighiales</taxon>
        <taxon>Salicaceae</taxon>
        <taxon>Saliceae</taxon>
        <taxon>Populus</taxon>
    </lineage>
</organism>
<gene>
    <name evidence="8" type="ORF">D5086_0000085450</name>
</gene>
<evidence type="ECO:0000256" key="5">
    <source>
        <dbReference type="RuleBase" id="RU003681"/>
    </source>
</evidence>
<feature type="compositionally biased region" description="Basic and acidic residues" evidence="6">
    <location>
        <begin position="218"/>
        <end position="227"/>
    </location>
</feature>
<dbReference type="InterPro" id="IPR011051">
    <property type="entry name" value="RmlC_Cupin_sf"/>
</dbReference>
<dbReference type="InterPro" id="IPR014710">
    <property type="entry name" value="RmlC-like_jellyroll"/>
</dbReference>
<dbReference type="PROSITE" id="PS00305">
    <property type="entry name" value="11S_SEED_STORAGE"/>
    <property type="match status" value="1"/>
</dbReference>
<feature type="region of interest" description="Disordered" evidence="6">
    <location>
        <begin position="280"/>
        <end position="318"/>
    </location>
</feature>
<dbReference type="GO" id="GO:0045735">
    <property type="term" value="F:nutrient reservoir activity"/>
    <property type="evidence" value="ECO:0007669"/>
    <property type="project" value="UniProtKB-KW"/>
</dbReference>
<feature type="compositionally biased region" description="Polar residues" evidence="6">
    <location>
        <begin position="281"/>
        <end position="292"/>
    </location>
</feature>
<dbReference type="STRING" id="43335.A0A4V6AAQ4"/>
<dbReference type="EMBL" id="RCHU01000253">
    <property type="protein sequence ID" value="TKS10186.1"/>
    <property type="molecule type" value="Genomic_DNA"/>
</dbReference>
<dbReference type="PANTHER" id="PTHR31189:SF48">
    <property type="entry name" value="LEGUMIN B"/>
    <property type="match status" value="1"/>
</dbReference>
<evidence type="ECO:0000256" key="4">
    <source>
        <dbReference type="ARBA" id="ARBA00023157"/>
    </source>
</evidence>
<dbReference type="AlphaFoldDB" id="A0A4V6AAQ4"/>
<accession>A0A4V6AAQ4</accession>
<dbReference type="InterPro" id="IPR050253">
    <property type="entry name" value="Seed_Storage-Functional"/>
</dbReference>
<feature type="compositionally biased region" description="Polar residues" evidence="6">
    <location>
        <begin position="203"/>
        <end position="217"/>
    </location>
</feature>
<dbReference type="InterPro" id="IPR022379">
    <property type="entry name" value="11S_seedstore_CS"/>
</dbReference>
<keyword evidence="3 5" id="KW-0708">Seed storage protein</keyword>
<sequence>MFESPRTHGENVRVSKKEHLQTCESKGQVYMQKASIETVVLTIFATSQILSPHYFAYKYEGPQSCHNTVPYKRASTSMSSSTLFSLTLCFLVLFNCCFAQIEQVTSRHDQQQARRRSSQHSECQLQRINALEPARRIKSEAGVTEIWDENDEQFECAAVAVIRHTIQKRGLLLPAYTNTPKLVYVEQGKGIQGAVFPGCPETFQSSGQFSRDGSQSSEDQHQKVRQVREGDVVALPSGVADWFYNNGDSPLVLVQLLDTSNPANQLDQDFRNFFLAGNPQRELQSQRSSYQRDQFEGQRGRQDEDESRRHQQDRNRNVFGGFDEQILAEAFNIDTRLARSMRNEKDNRGIIVRAEHELQVVSPHQSREEEEREIEHRRGRGGRFNGIEESFCTARLKHNINDPERADFFNPRAGRLTTVNSLNLPILRSVQLSVERERFDVTTLEYECPSIIYITRGNGRIQIVGDNGQTIFDGEVREGQVVTAPQSFAVVKKAGSQGFEWVSFKTNDNAQVSQLAGRVSTIRGLPVEVVANSFQISREDARRLKNNREEVSVFSPSQSGRSDEIA</sequence>
<dbReference type="PANTHER" id="PTHR31189">
    <property type="entry name" value="OS03G0336100 PROTEIN-RELATED"/>
    <property type="match status" value="1"/>
</dbReference>
<protein>
    <submittedName>
        <fullName evidence="8">Legumin family protein</fullName>
    </submittedName>
</protein>
<dbReference type="CDD" id="cd02242">
    <property type="entry name" value="cupin_11S_legumin_N"/>
    <property type="match status" value="1"/>
</dbReference>
<evidence type="ECO:0000256" key="1">
    <source>
        <dbReference type="ARBA" id="ARBA00007178"/>
    </source>
</evidence>
<dbReference type="Pfam" id="PF00190">
    <property type="entry name" value="Cupin_1"/>
    <property type="match status" value="2"/>
</dbReference>
<dbReference type="SMART" id="SM00835">
    <property type="entry name" value="Cupin_1"/>
    <property type="match status" value="2"/>
</dbReference>
<evidence type="ECO:0000256" key="3">
    <source>
        <dbReference type="ARBA" id="ARBA00023129"/>
    </source>
</evidence>
<evidence type="ECO:0000256" key="2">
    <source>
        <dbReference type="ARBA" id="ARBA00022761"/>
    </source>
</evidence>
<feature type="compositionally biased region" description="Basic and acidic residues" evidence="6">
    <location>
        <begin position="293"/>
        <end position="316"/>
    </location>
</feature>
<reference evidence="8" key="1">
    <citation type="submission" date="2018-10" db="EMBL/GenBank/DDBJ databases">
        <title>Population genomic analysis revealed the cold adaptation of white poplar.</title>
        <authorList>
            <person name="Liu Y.-J."/>
        </authorList>
    </citation>
    <scope>NUCLEOTIDE SEQUENCE [LARGE SCALE GENOMIC DNA]</scope>
    <source>
        <strain evidence="8">PAL-ZL1</strain>
    </source>
</reference>
<evidence type="ECO:0000313" key="8">
    <source>
        <dbReference type="EMBL" id="TKS10186.1"/>
    </source>
</evidence>
<dbReference type="InterPro" id="IPR006044">
    <property type="entry name" value="11S_seedstore_pln"/>
</dbReference>
<feature type="domain" description="Cupin type-1" evidence="7">
    <location>
        <begin position="398"/>
        <end position="542"/>
    </location>
</feature>
<dbReference type="PRINTS" id="PR00439">
    <property type="entry name" value="11SGLOBULIN"/>
</dbReference>
<dbReference type="InterPro" id="IPR006045">
    <property type="entry name" value="Cupin_1"/>
</dbReference>
<dbReference type="Gene3D" id="2.60.120.10">
    <property type="entry name" value="Jelly Rolls"/>
    <property type="match status" value="2"/>
</dbReference>
<comment type="caution">
    <text evidence="8">The sequence shown here is derived from an EMBL/GenBank/DDBJ whole genome shotgun (WGS) entry which is preliminary data.</text>
</comment>
<keyword evidence="4 5" id="KW-1015">Disulfide bond</keyword>
<feature type="region of interest" description="Disordered" evidence="6">
    <location>
        <begin position="203"/>
        <end position="227"/>
    </location>
</feature>
<evidence type="ECO:0000256" key="6">
    <source>
        <dbReference type="SAM" id="MobiDB-lite"/>
    </source>
</evidence>
<dbReference type="FunFam" id="2.60.120.10:FF:000073">
    <property type="entry name" value="Glycinin G1"/>
    <property type="match status" value="1"/>
</dbReference>
<keyword evidence="2 5" id="KW-0758">Storage protein</keyword>
<evidence type="ECO:0000259" key="7">
    <source>
        <dbReference type="SMART" id="SM00835"/>
    </source>
</evidence>
<feature type="region of interest" description="Disordered" evidence="6">
    <location>
        <begin position="547"/>
        <end position="566"/>
    </location>
</feature>
<dbReference type="SUPFAM" id="SSF51182">
    <property type="entry name" value="RmlC-like cupins"/>
    <property type="match status" value="1"/>
</dbReference>
<proteinExistence type="inferred from homology"/>